<sequence length="65" mass="7393">MLMTHVDLIAKLLNYISNLPPSLTTTLWISLIPASKARSYVQYGAILEIKYIFRDFPGAREHAQT</sequence>
<dbReference type="AlphaFoldDB" id="V4TJ83"/>
<dbReference type="Gramene" id="ESR60508">
    <property type="protein sequence ID" value="ESR60508"/>
    <property type="gene ID" value="CICLE_v10017424mg"/>
</dbReference>
<organism evidence="1 2">
    <name type="scientific">Citrus clementina</name>
    <name type="common">Clementine</name>
    <name type="synonym">Citrus deliciosa x Citrus sinensis</name>
    <dbReference type="NCBI Taxonomy" id="85681"/>
    <lineage>
        <taxon>Eukaryota</taxon>
        <taxon>Viridiplantae</taxon>
        <taxon>Streptophyta</taxon>
        <taxon>Embryophyta</taxon>
        <taxon>Tracheophyta</taxon>
        <taxon>Spermatophyta</taxon>
        <taxon>Magnoliopsida</taxon>
        <taxon>eudicotyledons</taxon>
        <taxon>Gunneridae</taxon>
        <taxon>Pentapetalae</taxon>
        <taxon>rosids</taxon>
        <taxon>malvids</taxon>
        <taxon>Sapindales</taxon>
        <taxon>Rutaceae</taxon>
        <taxon>Aurantioideae</taxon>
        <taxon>Citrus</taxon>
    </lineage>
</organism>
<dbReference type="InParanoid" id="V4TJ83"/>
<protein>
    <submittedName>
        <fullName evidence="1">Uncharacterized protein</fullName>
    </submittedName>
</protein>
<keyword evidence="2" id="KW-1185">Reference proteome</keyword>
<proteinExistence type="predicted"/>
<dbReference type="EMBL" id="KI536312">
    <property type="protein sequence ID" value="ESR60509.1"/>
    <property type="molecule type" value="Genomic_DNA"/>
</dbReference>
<accession>V4TJ83</accession>
<gene>
    <name evidence="1" type="ORF">CICLE_v10017424mg</name>
</gene>
<dbReference type="Proteomes" id="UP000030687">
    <property type="component" value="Unassembled WGS sequence"/>
</dbReference>
<evidence type="ECO:0000313" key="2">
    <source>
        <dbReference type="Proteomes" id="UP000030687"/>
    </source>
</evidence>
<dbReference type="KEGG" id="cic:CICLE_v10017424mg"/>
<name>V4TJ83_CITCL</name>
<evidence type="ECO:0000313" key="1">
    <source>
        <dbReference type="EMBL" id="ESR60508.1"/>
    </source>
</evidence>
<dbReference type="EMBL" id="KI536312">
    <property type="protein sequence ID" value="ESR60508.1"/>
    <property type="molecule type" value="Genomic_DNA"/>
</dbReference>
<reference evidence="1 2" key="1">
    <citation type="submission" date="2013-10" db="EMBL/GenBank/DDBJ databases">
        <authorList>
            <consortium name="International Citrus Genome Consortium"/>
            <person name="Jenkins J."/>
            <person name="Schmutz J."/>
            <person name="Prochnik S."/>
            <person name="Rokhsar D."/>
            <person name="Gmitter F."/>
            <person name="Ollitrault P."/>
            <person name="Machado M."/>
            <person name="Talon M."/>
            <person name="Wincker P."/>
            <person name="Jaillon O."/>
            <person name="Morgante M."/>
        </authorList>
    </citation>
    <scope>NUCLEOTIDE SEQUENCE</scope>
    <source>
        <strain evidence="2">cv. Clemenules</strain>
    </source>
</reference>
<dbReference type="Gramene" id="ESR60509">
    <property type="protein sequence ID" value="ESR60509"/>
    <property type="gene ID" value="CICLE_v10017424mg"/>
</dbReference>